<protein>
    <recommendedName>
        <fullName evidence="2">Peptidoglycan binding-like domain-containing protein</fullName>
    </recommendedName>
</protein>
<dbReference type="EMBL" id="LCDF01000003">
    <property type="protein sequence ID" value="KKS48804.1"/>
    <property type="molecule type" value="Genomic_DNA"/>
</dbReference>
<evidence type="ECO:0000259" key="2">
    <source>
        <dbReference type="Pfam" id="PF01471"/>
    </source>
</evidence>
<name>A0A0G0ZJF2_9BACT</name>
<dbReference type="Proteomes" id="UP000034036">
    <property type="component" value="Unassembled WGS sequence"/>
</dbReference>
<accession>A0A0G0ZJF2</accession>
<dbReference type="AlphaFoldDB" id="A0A0G0ZJF2"/>
<reference evidence="3 4" key="1">
    <citation type="journal article" date="2015" name="Nature">
        <title>rRNA introns, odd ribosomes, and small enigmatic genomes across a large radiation of phyla.</title>
        <authorList>
            <person name="Brown C.T."/>
            <person name="Hug L.A."/>
            <person name="Thomas B.C."/>
            <person name="Sharon I."/>
            <person name="Castelle C.J."/>
            <person name="Singh A."/>
            <person name="Wilkins M.J."/>
            <person name="Williams K.H."/>
            <person name="Banfield J.F."/>
        </authorList>
    </citation>
    <scope>NUCLEOTIDE SEQUENCE [LARGE SCALE GENOMIC DNA]</scope>
</reference>
<feature type="transmembrane region" description="Helical" evidence="1">
    <location>
        <begin position="33"/>
        <end position="50"/>
    </location>
</feature>
<keyword evidence="1" id="KW-1133">Transmembrane helix</keyword>
<evidence type="ECO:0000313" key="4">
    <source>
        <dbReference type="Proteomes" id="UP000034036"/>
    </source>
</evidence>
<comment type="caution">
    <text evidence="3">The sequence shown here is derived from an EMBL/GenBank/DDBJ whole genome shotgun (WGS) entry which is preliminary data.</text>
</comment>
<feature type="domain" description="Peptidoglycan binding-like" evidence="2">
    <location>
        <begin position="67"/>
        <end position="124"/>
    </location>
</feature>
<dbReference type="InterPro" id="IPR036366">
    <property type="entry name" value="PGBDSf"/>
</dbReference>
<dbReference type="InterPro" id="IPR036365">
    <property type="entry name" value="PGBD-like_sf"/>
</dbReference>
<proteinExistence type="predicted"/>
<dbReference type="SUPFAM" id="SSF47090">
    <property type="entry name" value="PGBD-like"/>
    <property type="match status" value="1"/>
</dbReference>
<sequence>MIYFMIDSLLILIKKSYSKQATSNPVGIKTNKVCLLIAAFVGVFIGISFFDNSAHALITSPLSFGSRGTQVTELQQILYNRGYYYGPISGNFGNLTKAAVIKFQKASGITPATGLVGPKTRSKLNFPLLVFLASPSPPLAGIESA</sequence>
<evidence type="ECO:0000313" key="3">
    <source>
        <dbReference type="EMBL" id="KKS48804.1"/>
    </source>
</evidence>
<gene>
    <name evidence="3" type="ORF">UV11_C0003G0031</name>
</gene>
<evidence type="ECO:0000256" key="1">
    <source>
        <dbReference type="SAM" id="Phobius"/>
    </source>
</evidence>
<organism evidence="3 4">
    <name type="scientific">Candidatus Giovannonibacteria bacterium GW2011_GWF2_42_19</name>
    <dbReference type="NCBI Taxonomy" id="1618659"/>
    <lineage>
        <taxon>Bacteria</taxon>
        <taxon>Candidatus Giovannoniibacteriota</taxon>
    </lineage>
</organism>
<keyword evidence="1" id="KW-0472">Membrane</keyword>
<keyword evidence="1" id="KW-0812">Transmembrane</keyword>
<dbReference type="STRING" id="1618659.UV11_C0003G0031"/>
<dbReference type="InterPro" id="IPR002477">
    <property type="entry name" value="Peptidoglycan-bd-like"/>
</dbReference>
<dbReference type="Pfam" id="PF01471">
    <property type="entry name" value="PG_binding_1"/>
    <property type="match status" value="1"/>
</dbReference>
<dbReference type="Gene3D" id="1.10.101.10">
    <property type="entry name" value="PGBD-like superfamily/PGBD"/>
    <property type="match status" value="1"/>
</dbReference>